<name>A0A6C0EPU7_9ZZZZ</name>
<accession>A0A6C0EPU7</accession>
<dbReference type="AlphaFoldDB" id="A0A6C0EPU7"/>
<reference evidence="1" key="1">
    <citation type="journal article" date="2020" name="Nature">
        <title>Giant virus diversity and host interactions through global metagenomics.</title>
        <authorList>
            <person name="Schulz F."/>
            <person name="Roux S."/>
            <person name="Paez-Espino D."/>
            <person name="Jungbluth S."/>
            <person name="Walsh D.A."/>
            <person name="Denef V.J."/>
            <person name="McMahon K.D."/>
            <person name="Konstantinidis K.T."/>
            <person name="Eloe-Fadrosh E.A."/>
            <person name="Kyrpides N.C."/>
            <person name="Woyke T."/>
        </authorList>
    </citation>
    <scope>NUCLEOTIDE SEQUENCE</scope>
    <source>
        <strain evidence="1">GVMAG-M-3300009151-35</strain>
    </source>
</reference>
<dbReference type="EMBL" id="MN738908">
    <property type="protein sequence ID" value="QHT30701.1"/>
    <property type="molecule type" value="Genomic_DNA"/>
</dbReference>
<protein>
    <submittedName>
        <fullName evidence="1">Uncharacterized protein</fullName>
    </submittedName>
</protein>
<organism evidence="1">
    <name type="scientific">viral metagenome</name>
    <dbReference type="NCBI Taxonomy" id="1070528"/>
    <lineage>
        <taxon>unclassified sequences</taxon>
        <taxon>metagenomes</taxon>
        <taxon>organismal metagenomes</taxon>
    </lineage>
</organism>
<proteinExistence type="predicted"/>
<sequence length="67" mass="8325">MNNKEYEKVLNQFIDILIYDIHIKTYELKKNKSNPEHSDIIFQDYYKQKFIEFKKNINNAKKIYYSK</sequence>
<evidence type="ECO:0000313" key="1">
    <source>
        <dbReference type="EMBL" id="QHT30701.1"/>
    </source>
</evidence>